<keyword evidence="3" id="KW-1185">Reference proteome</keyword>
<protein>
    <recommendedName>
        <fullName evidence="4">TonB-dependent receptor</fullName>
    </recommendedName>
</protein>
<evidence type="ECO:0000313" key="2">
    <source>
        <dbReference type="EMBL" id="WWM70032.1"/>
    </source>
</evidence>
<dbReference type="RefSeq" id="WP_338502628.1">
    <property type="nucleotide sequence ID" value="NZ_CP145607.1"/>
</dbReference>
<evidence type="ECO:0008006" key="4">
    <source>
        <dbReference type="Google" id="ProtNLM"/>
    </source>
</evidence>
<feature type="chain" id="PRO_5046960595" description="TonB-dependent receptor" evidence="1">
    <location>
        <begin position="28"/>
        <end position="81"/>
    </location>
</feature>
<reference evidence="2 3" key="1">
    <citation type="submission" date="2024-02" db="EMBL/GenBank/DDBJ databases">
        <title>Full genome sequence of Sphingomonas kaistensis.</title>
        <authorList>
            <person name="Poletto B.L."/>
            <person name="Silva G."/>
            <person name="Galante D."/>
            <person name="Campos K.R."/>
            <person name="Santos M.B.N."/>
            <person name="Sacchi C.T."/>
        </authorList>
    </citation>
    <scope>NUCLEOTIDE SEQUENCE [LARGE SCALE GENOMIC DNA]</scope>
    <source>
        <strain evidence="2 3">MA4R</strain>
    </source>
</reference>
<evidence type="ECO:0000256" key="1">
    <source>
        <dbReference type="SAM" id="SignalP"/>
    </source>
</evidence>
<name>A0ABZ2FYY2_9SPHN</name>
<dbReference type="Proteomes" id="UP001382935">
    <property type="component" value="Chromosome"/>
</dbReference>
<evidence type="ECO:0000313" key="3">
    <source>
        <dbReference type="Proteomes" id="UP001382935"/>
    </source>
</evidence>
<organism evidence="2 3">
    <name type="scientific">Sphingomonas kaistensis</name>
    <dbReference type="NCBI Taxonomy" id="298708"/>
    <lineage>
        <taxon>Bacteria</taxon>
        <taxon>Pseudomonadati</taxon>
        <taxon>Pseudomonadota</taxon>
        <taxon>Alphaproteobacteria</taxon>
        <taxon>Sphingomonadales</taxon>
        <taxon>Sphingomonadaceae</taxon>
        <taxon>Sphingomonas</taxon>
    </lineage>
</organism>
<dbReference type="EMBL" id="CP145607">
    <property type="protein sequence ID" value="WWM70032.1"/>
    <property type="molecule type" value="Genomic_DNA"/>
</dbReference>
<proteinExistence type="predicted"/>
<gene>
    <name evidence="2" type="ORF">V6R86_04880</name>
</gene>
<accession>A0ABZ2FYY2</accession>
<sequence length="81" mass="8327">MRRHVLLRAGTASLGLLAALVAAPAGAQTAAPSEPVQTQADGSPVENAQDIVVTGSRIRRNPLDLDSPVTFVDERTSPGPA</sequence>
<feature type="signal peptide" evidence="1">
    <location>
        <begin position="1"/>
        <end position="27"/>
    </location>
</feature>
<keyword evidence="1" id="KW-0732">Signal</keyword>